<name>A0A0E9UNA3_ANGAN</name>
<reference evidence="2" key="2">
    <citation type="journal article" date="2015" name="Fish Shellfish Immunol.">
        <title>Early steps in the European eel (Anguilla anguilla)-Vibrio vulnificus interaction in the gills: Role of the RtxA13 toxin.</title>
        <authorList>
            <person name="Callol A."/>
            <person name="Pajuelo D."/>
            <person name="Ebbesson L."/>
            <person name="Teles M."/>
            <person name="MacKenzie S."/>
            <person name="Amaro C."/>
        </authorList>
    </citation>
    <scope>NUCLEOTIDE SEQUENCE</scope>
</reference>
<reference evidence="2" key="1">
    <citation type="submission" date="2014-11" db="EMBL/GenBank/DDBJ databases">
        <authorList>
            <person name="Amaro Gonzalez C."/>
        </authorList>
    </citation>
    <scope>NUCLEOTIDE SEQUENCE</scope>
</reference>
<evidence type="ECO:0000256" key="1">
    <source>
        <dbReference type="SAM" id="MobiDB-lite"/>
    </source>
</evidence>
<accession>A0A0E9UNA3</accession>
<dbReference type="AlphaFoldDB" id="A0A0E9UNA3"/>
<organism evidence="2">
    <name type="scientific">Anguilla anguilla</name>
    <name type="common">European freshwater eel</name>
    <name type="synonym">Muraena anguilla</name>
    <dbReference type="NCBI Taxonomy" id="7936"/>
    <lineage>
        <taxon>Eukaryota</taxon>
        <taxon>Metazoa</taxon>
        <taxon>Chordata</taxon>
        <taxon>Craniata</taxon>
        <taxon>Vertebrata</taxon>
        <taxon>Euteleostomi</taxon>
        <taxon>Actinopterygii</taxon>
        <taxon>Neopterygii</taxon>
        <taxon>Teleostei</taxon>
        <taxon>Anguilliformes</taxon>
        <taxon>Anguillidae</taxon>
        <taxon>Anguilla</taxon>
    </lineage>
</organism>
<proteinExistence type="predicted"/>
<dbReference type="EMBL" id="GBXM01041315">
    <property type="protein sequence ID" value="JAH67262.1"/>
    <property type="molecule type" value="Transcribed_RNA"/>
</dbReference>
<protein>
    <submittedName>
        <fullName evidence="2">Uncharacterized protein</fullName>
    </submittedName>
</protein>
<sequence>MKPLPSLPTTSYASQGGLFHVQDSNSHCGTRNDHL</sequence>
<feature type="region of interest" description="Disordered" evidence="1">
    <location>
        <begin position="1"/>
        <end position="35"/>
    </location>
</feature>
<evidence type="ECO:0000313" key="2">
    <source>
        <dbReference type="EMBL" id="JAH67262.1"/>
    </source>
</evidence>